<dbReference type="PANTHER" id="PTHR11006:SF53">
    <property type="entry name" value="PROTEIN ARGININE N-METHYLTRANSFERASE 3"/>
    <property type="match status" value="1"/>
</dbReference>
<dbReference type="InterPro" id="IPR029063">
    <property type="entry name" value="SAM-dependent_MTases_sf"/>
</dbReference>
<dbReference type="GO" id="GO:0032259">
    <property type="term" value="P:methylation"/>
    <property type="evidence" value="ECO:0007669"/>
    <property type="project" value="UniProtKB-KW"/>
</dbReference>
<keyword evidence="2" id="KW-1185">Reference proteome</keyword>
<dbReference type="RefSeq" id="WP_185009761.1">
    <property type="nucleotide sequence ID" value="NZ_BAAAUI010000007.1"/>
</dbReference>
<keyword evidence="1" id="KW-0489">Methyltransferase</keyword>
<evidence type="ECO:0000313" key="1">
    <source>
        <dbReference type="EMBL" id="MBB4682446.1"/>
    </source>
</evidence>
<dbReference type="EMBL" id="JACHMH010000001">
    <property type="protein sequence ID" value="MBB4682446.1"/>
    <property type="molecule type" value="Genomic_DNA"/>
</dbReference>
<dbReference type="PANTHER" id="PTHR11006">
    <property type="entry name" value="PROTEIN ARGININE N-METHYLTRANSFERASE"/>
    <property type="match status" value="1"/>
</dbReference>
<evidence type="ECO:0000313" key="2">
    <source>
        <dbReference type="Proteomes" id="UP000533598"/>
    </source>
</evidence>
<sequence length="367" mass="39747">MSGSFIAQVAAPDRRVLVRTREPGGQAPVLLVPSLGEYPVYDDRLYHFMLNDRVRNDCYTAAIGRHAPGRTVLDIGTGQEAVWALTAARAGARHVWAVEVLPEAARQAREAVARAGFADRVTVLEGLSTTIDLPERADVCVSEIIGNLGGAEGAGAVLRDAGIRLVRPGGVFIPHRSTTTIVALDLDHAAPGGSPGFAELALPYLEHVFSSVGRPFDVRACIPELRRRAHLSGVAEVEPLDYGGYLAPEGTQDRELVITRRGTLHGFALGVRLWVAAADKPIDSLSQHCNWLPVYAPLSAGGLPVHRGDRLSITFTTTISNDGVHPDYRLDGELRARTGTFPLSWTSTHHDDGFRSNSFYRDLFPVR</sequence>
<accession>A0A7W7FXB3</accession>
<reference evidence="1 2" key="1">
    <citation type="submission" date="2020-08" db="EMBL/GenBank/DDBJ databases">
        <title>Sequencing the genomes of 1000 actinobacteria strains.</title>
        <authorList>
            <person name="Klenk H.-P."/>
        </authorList>
    </citation>
    <scope>NUCLEOTIDE SEQUENCE [LARGE SCALE GENOMIC DNA]</scope>
    <source>
        <strain evidence="1 2">DSM 44230</strain>
    </source>
</reference>
<dbReference type="Pfam" id="PF06325">
    <property type="entry name" value="PrmA"/>
    <property type="match status" value="1"/>
</dbReference>
<dbReference type="GO" id="GO:0035242">
    <property type="term" value="F:protein-arginine omega-N asymmetric methyltransferase activity"/>
    <property type="evidence" value="ECO:0007669"/>
    <property type="project" value="UniProtKB-EC"/>
</dbReference>
<gene>
    <name evidence="1" type="ORF">HNR67_008564</name>
</gene>
<dbReference type="PROSITE" id="PS51678">
    <property type="entry name" value="SAM_MT_PRMT"/>
    <property type="match status" value="1"/>
</dbReference>
<dbReference type="SUPFAM" id="SSF53335">
    <property type="entry name" value="S-adenosyl-L-methionine-dependent methyltransferases"/>
    <property type="match status" value="1"/>
</dbReference>
<protein>
    <submittedName>
        <fullName evidence="1">Protein arginine N-methyltransferase 1</fullName>
        <ecNumber evidence="1">2.1.1.319</ecNumber>
    </submittedName>
</protein>
<proteinExistence type="predicted"/>
<dbReference type="Proteomes" id="UP000533598">
    <property type="component" value="Unassembled WGS sequence"/>
</dbReference>
<dbReference type="CDD" id="cd02440">
    <property type="entry name" value="AdoMet_MTases"/>
    <property type="match status" value="1"/>
</dbReference>
<comment type="caution">
    <text evidence="1">The sequence shown here is derived from an EMBL/GenBank/DDBJ whole genome shotgun (WGS) entry which is preliminary data.</text>
</comment>
<dbReference type="EC" id="2.1.1.319" evidence="1"/>
<dbReference type="InterPro" id="IPR025799">
    <property type="entry name" value="Arg_MeTrfase"/>
</dbReference>
<keyword evidence="1" id="KW-0808">Transferase</keyword>
<name>A0A7W7FXB3_9PSEU</name>
<dbReference type="GO" id="GO:0042054">
    <property type="term" value="F:histone methyltransferase activity"/>
    <property type="evidence" value="ECO:0007669"/>
    <property type="project" value="TreeGrafter"/>
</dbReference>
<dbReference type="Gene3D" id="3.40.50.150">
    <property type="entry name" value="Vaccinia Virus protein VP39"/>
    <property type="match status" value="1"/>
</dbReference>
<dbReference type="AlphaFoldDB" id="A0A7W7FXB3"/>
<organism evidence="1 2">
    <name type="scientific">Crossiella cryophila</name>
    <dbReference type="NCBI Taxonomy" id="43355"/>
    <lineage>
        <taxon>Bacteria</taxon>
        <taxon>Bacillati</taxon>
        <taxon>Actinomycetota</taxon>
        <taxon>Actinomycetes</taxon>
        <taxon>Pseudonocardiales</taxon>
        <taxon>Pseudonocardiaceae</taxon>
        <taxon>Crossiella</taxon>
    </lineage>
</organism>